<reference evidence="6 7" key="1">
    <citation type="submission" date="2022-10" db="EMBL/GenBank/DDBJ databases">
        <title>Defluviimonas sp. nov., isolated from ocean surface sediments.</title>
        <authorList>
            <person name="He W."/>
            <person name="Wang L."/>
            <person name="Zhang D.-F."/>
        </authorList>
    </citation>
    <scope>NUCLEOTIDE SEQUENCE [LARGE SCALE GENOMIC DNA]</scope>
    <source>
        <strain evidence="6 7">WL0024</strain>
    </source>
</reference>
<sequence>MQFWLGEKPLKMRVPMISSRAFVGFADPVEELIGPRALASLLQRVDLPETVLHSYKHYVPQSRQLSFFEGLSQVIKGEACLELAKHASISTFGKFADYVCAAETFGDAIHLACAMMPYHASHDRLSIQTKESRAYWNYHSVLRSAKGYRHYAVLSARVMASLGERYITGTTLLEHVGFDFPKPANAARYELLFGCEIRFQQPAITLAYKRSALSCVQLVRPSKLTTLNDIVLEVTTPAPKESLAAVEAMIRLGIEEGRVEMGHVARRLGFGERTLRRRMDEFGISYRDLVLKTRIDKARELIAETDIPIIEIGLMLGYSDASHFGRAFKRLTGMAPSEVRRSEADRDPLALPAPSAPANGKNGKAL</sequence>
<dbReference type="PRINTS" id="PR00032">
    <property type="entry name" value="HTHARAC"/>
</dbReference>
<dbReference type="InterPro" id="IPR018062">
    <property type="entry name" value="HTH_AraC-typ_CS"/>
</dbReference>
<keyword evidence="7" id="KW-1185">Reference proteome</keyword>
<evidence type="ECO:0000256" key="2">
    <source>
        <dbReference type="ARBA" id="ARBA00023125"/>
    </source>
</evidence>
<dbReference type="InterPro" id="IPR018060">
    <property type="entry name" value="HTH_AraC"/>
</dbReference>
<comment type="caution">
    <text evidence="6">The sequence shown here is derived from an EMBL/GenBank/DDBJ whole genome shotgun (WGS) entry which is preliminary data.</text>
</comment>
<evidence type="ECO:0000313" key="7">
    <source>
        <dbReference type="Proteomes" id="UP001209535"/>
    </source>
</evidence>
<dbReference type="PROSITE" id="PS01124">
    <property type="entry name" value="HTH_ARAC_FAMILY_2"/>
    <property type="match status" value="1"/>
</dbReference>
<evidence type="ECO:0000256" key="4">
    <source>
        <dbReference type="SAM" id="MobiDB-lite"/>
    </source>
</evidence>
<dbReference type="PANTHER" id="PTHR47894:SF1">
    <property type="entry name" value="HTH-TYPE TRANSCRIPTIONAL REGULATOR VQSM"/>
    <property type="match status" value="1"/>
</dbReference>
<dbReference type="SMART" id="SM00342">
    <property type="entry name" value="HTH_ARAC"/>
    <property type="match status" value="1"/>
</dbReference>
<feature type="compositionally biased region" description="Low complexity" evidence="4">
    <location>
        <begin position="349"/>
        <end position="358"/>
    </location>
</feature>
<dbReference type="PANTHER" id="PTHR47894">
    <property type="entry name" value="HTH-TYPE TRANSCRIPTIONAL REGULATOR GADX"/>
    <property type="match status" value="1"/>
</dbReference>
<dbReference type="RefSeq" id="WP_263334198.1">
    <property type="nucleotide sequence ID" value="NZ_JAOVQO010000004.1"/>
</dbReference>
<proteinExistence type="predicted"/>
<dbReference type="Proteomes" id="UP001209535">
    <property type="component" value="Unassembled WGS sequence"/>
</dbReference>
<evidence type="ECO:0000313" key="6">
    <source>
        <dbReference type="EMBL" id="MCU9847568.1"/>
    </source>
</evidence>
<feature type="domain" description="HTH araC/xylS-type" evidence="5">
    <location>
        <begin position="244"/>
        <end position="342"/>
    </location>
</feature>
<dbReference type="Pfam" id="PF12625">
    <property type="entry name" value="Arabinose_bd"/>
    <property type="match status" value="1"/>
</dbReference>
<keyword evidence="2" id="KW-0238">DNA-binding</keyword>
<feature type="compositionally biased region" description="Basic and acidic residues" evidence="4">
    <location>
        <begin position="339"/>
        <end position="348"/>
    </location>
</feature>
<name>A0ABT2X0X4_9RHOB</name>
<organism evidence="6 7">
    <name type="scientific">Albidovulum salinarum</name>
    <dbReference type="NCBI Taxonomy" id="2984153"/>
    <lineage>
        <taxon>Bacteria</taxon>
        <taxon>Pseudomonadati</taxon>
        <taxon>Pseudomonadota</taxon>
        <taxon>Alphaproteobacteria</taxon>
        <taxon>Rhodobacterales</taxon>
        <taxon>Paracoccaceae</taxon>
        <taxon>Albidovulum</taxon>
    </lineage>
</organism>
<dbReference type="EMBL" id="JAOVQO010000004">
    <property type="protein sequence ID" value="MCU9847568.1"/>
    <property type="molecule type" value="Genomic_DNA"/>
</dbReference>
<gene>
    <name evidence="6" type="ORF">OEZ60_06070</name>
</gene>
<evidence type="ECO:0000256" key="1">
    <source>
        <dbReference type="ARBA" id="ARBA00023015"/>
    </source>
</evidence>
<dbReference type="Gene3D" id="1.10.10.60">
    <property type="entry name" value="Homeodomain-like"/>
    <property type="match status" value="1"/>
</dbReference>
<evidence type="ECO:0000256" key="3">
    <source>
        <dbReference type="ARBA" id="ARBA00023163"/>
    </source>
</evidence>
<evidence type="ECO:0000259" key="5">
    <source>
        <dbReference type="PROSITE" id="PS01124"/>
    </source>
</evidence>
<feature type="region of interest" description="Disordered" evidence="4">
    <location>
        <begin position="339"/>
        <end position="366"/>
    </location>
</feature>
<keyword evidence="3" id="KW-0804">Transcription</keyword>
<dbReference type="InterPro" id="IPR020449">
    <property type="entry name" value="Tscrpt_reg_AraC-type_HTH"/>
</dbReference>
<dbReference type="SUPFAM" id="SSF46689">
    <property type="entry name" value="Homeodomain-like"/>
    <property type="match status" value="1"/>
</dbReference>
<dbReference type="Pfam" id="PF12833">
    <property type="entry name" value="HTH_18"/>
    <property type="match status" value="1"/>
</dbReference>
<dbReference type="PROSITE" id="PS00041">
    <property type="entry name" value="HTH_ARAC_FAMILY_1"/>
    <property type="match status" value="1"/>
</dbReference>
<dbReference type="InterPro" id="IPR009057">
    <property type="entry name" value="Homeodomain-like_sf"/>
</dbReference>
<protein>
    <submittedName>
        <fullName evidence="6">AraC family transcriptional regulator</fullName>
    </submittedName>
</protein>
<accession>A0ABT2X0X4</accession>
<keyword evidence="1" id="KW-0805">Transcription regulation</keyword>
<dbReference type="InterPro" id="IPR032687">
    <property type="entry name" value="AraC-type_N"/>
</dbReference>